<evidence type="ECO:0000256" key="9">
    <source>
        <dbReference type="ARBA" id="ARBA00022990"/>
    </source>
</evidence>
<organism evidence="15 16">
    <name type="scientific">Saguinus oedipus</name>
    <name type="common">Cotton-top tamarin</name>
    <name type="synonym">Oedipomidas oedipus</name>
    <dbReference type="NCBI Taxonomy" id="9490"/>
    <lineage>
        <taxon>Eukaryota</taxon>
        <taxon>Metazoa</taxon>
        <taxon>Chordata</taxon>
        <taxon>Craniata</taxon>
        <taxon>Vertebrata</taxon>
        <taxon>Euteleostomi</taxon>
        <taxon>Mammalia</taxon>
        <taxon>Eutheria</taxon>
        <taxon>Euarchontoglires</taxon>
        <taxon>Primates</taxon>
        <taxon>Haplorrhini</taxon>
        <taxon>Platyrrhini</taxon>
        <taxon>Cebidae</taxon>
        <taxon>Callitrichinae</taxon>
        <taxon>Saguinus</taxon>
    </lineage>
</organism>
<keyword evidence="4" id="KW-1017">Isopeptide bond</keyword>
<keyword evidence="11 13" id="KW-0413">Isomerase</keyword>
<feature type="domain" description="PPIase cyclophilin-type" evidence="14">
    <location>
        <begin position="7"/>
        <end position="123"/>
    </location>
</feature>
<dbReference type="PROSITE" id="PS00170">
    <property type="entry name" value="CSA_PPIASE_1"/>
    <property type="match status" value="1"/>
</dbReference>
<evidence type="ECO:0000256" key="4">
    <source>
        <dbReference type="ARBA" id="ARBA00022499"/>
    </source>
</evidence>
<dbReference type="EMBL" id="JASSZA010000013">
    <property type="protein sequence ID" value="KAK2095725.1"/>
    <property type="molecule type" value="Genomic_DNA"/>
</dbReference>
<evidence type="ECO:0000313" key="15">
    <source>
        <dbReference type="EMBL" id="KAK2095725.1"/>
    </source>
</evidence>
<dbReference type="InterPro" id="IPR029000">
    <property type="entry name" value="Cyclophilin-like_dom_sf"/>
</dbReference>
<accession>A0ABQ9UG33</accession>
<dbReference type="PANTHER" id="PTHR11071:SF490">
    <property type="entry name" value="PEPTIDYL-PROLYL CIS-TRANS ISOMERASE A"/>
    <property type="match status" value="1"/>
</dbReference>
<keyword evidence="6" id="KW-0597">Phosphoprotein</keyword>
<dbReference type="InterPro" id="IPR002130">
    <property type="entry name" value="Cyclophilin-type_PPIase_dom"/>
</dbReference>
<keyword evidence="8" id="KW-0832">Ubl conjugation</keyword>
<keyword evidence="5" id="KW-0964">Secreted</keyword>
<protein>
    <recommendedName>
        <fullName evidence="13">Peptidyl-prolyl cis-trans isomerase</fullName>
        <shortName evidence="13">PPIase</shortName>
        <ecNumber evidence="13">5.2.1.8</ecNumber>
    </recommendedName>
</protein>
<dbReference type="InterPro" id="IPR020892">
    <property type="entry name" value="Cyclophilin-type_PPIase_CS"/>
</dbReference>
<dbReference type="Proteomes" id="UP001266305">
    <property type="component" value="Unassembled WGS sequence"/>
</dbReference>
<dbReference type="PANTHER" id="PTHR11071">
    <property type="entry name" value="PEPTIDYL-PROLYL CIS-TRANS ISOMERASE"/>
    <property type="match status" value="1"/>
</dbReference>
<evidence type="ECO:0000256" key="3">
    <source>
        <dbReference type="ARBA" id="ARBA00022490"/>
    </source>
</evidence>
<evidence type="ECO:0000256" key="7">
    <source>
        <dbReference type="ARBA" id="ARBA00022703"/>
    </source>
</evidence>
<keyword evidence="16" id="KW-1185">Reference proteome</keyword>
<evidence type="ECO:0000256" key="6">
    <source>
        <dbReference type="ARBA" id="ARBA00022553"/>
    </source>
</evidence>
<evidence type="ECO:0000256" key="13">
    <source>
        <dbReference type="RuleBase" id="RU363019"/>
    </source>
</evidence>
<evidence type="ECO:0000256" key="1">
    <source>
        <dbReference type="ARBA" id="ARBA00004496"/>
    </source>
</evidence>
<dbReference type="PRINTS" id="PR00153">
    <property type="entry name" value="CSAPPISMRASE"/>
</dbReference>
<evidence type="ECO:0000256" key="12">
    <source>
        <dbReference type="ARBA" id="ARBA00037940"/>
    </source>
</evidence>
<dbReference type="PROSITE" id="PS50072">
    <property type="entry name" value="CSA_PPIASE_2"/>
    <property type="match status" value="1"/>
</dbReference>
<keyword evidence="9" id="KW-0007">Acetylation</keyword>
<keyword evidence="3" id="KW-0963">Cytoplasm</keyword>
<evidence type="ECO:0000256" key="5">
    <source>
        <dbReference type="ARBA" id="ARBA00022525"/>
    </source>
</evidence>
<comment type="function">
    <text evidence="13">PPIases accelerate the folding of proteins. It catalyzes the cis-trans isomerization of proline imidic peptide bonds in oligopeptides.</text>
</comment>
<evidence type="ECO:0000256" key="2">
    <source>
        <dbReference type="ARBA" id="ARBA00004613"/>
    </source>
</evidence>
<evidence type="ECO:0000259" key="14">
    <source>
        <dbReference type="PROSITE" id="PS50072"/>
    </source>
</evidence>
<sequence length="131" mass="14335">MVKPTVFFDIAIDGELLGRVSFELFADKFPKTAENFCALSTGEKGFGYKASCFHRIIPGFMCQGGDFTCHNGTGGKSIYGEKFDDENFILKHTGPGILSMAMLDPTQMVPSFSSALSRLSGWMASIWSLAR</sequence>
<reference evidence="15 16" key="1">
    <citation type="submission" date="2023-05" db="EMBL/GenBank/DDBJ databases">
        <title>B98-5 Cell Line De Novo Hybrid Assembly: An Optical Mapping Approach.</title>
        <authorList>
            <person name="Kananen K."/>
            <person name="Auerbach J.A."/>
            <person name="Kautto E."/>
            <person name="Blachly J.S."/>
        </authorList>
    </citation>
    <scope>NUCLEOTIDE SEQUENCE [LARGE SCALE GENOMIC DNA]</scope>
    <source>
        <strain evidence="15">B95-8</strain>
        <tissue evidence="15">Cell line</tissue>
    </source>
</reference>
<comment type="similarity">
    <text evidence="12">Belongs to the cyclophilin-type PPIase family. PPIase A subfamily.</text>
</comment>
<evidence type="ECO:0000256" key="11">
    <source>
        <dbReference type="ARBA" id="ARBA00023235"/>
    </source>
</evidence>
<name>A0ABQ9UG33_SAGOE</name>
<proteinExistence type="inferred from homology"/>
<dbReference type="EC" id="5.2.1.8" evidence="13"/>
<comment type="subcellular location">
    <subcellularLocation>
        <location evidence="1">Cytoplasm</location>
    </subcellularLocation>
    <subcellularLocation>
        <location evidence="2">Secreted</location>
    </subcellularLocation>
</comment>
<evidence type="ECO:0000313" key="16">
    <source>
        <dbReference type="Proteomes" id="UP001266305"/>
    </source>
</evidence>
<comment type="catalytic activity">
    <reaction evidence="13">
        <text>[protein]-peptidylproline (omega=180) = [protein]-peptidylproline (omega=0)</text>
        <dbReference type="Rhea" id="RHEA:16237"/>
        <dbReference type="Rhea" id="RHEA-COMP:10747"/>
        <dbReference type="Rhea" id="RHEA-COMP:10748"/>
        <dbReference type="ChEBI" id="CHEBI:83833"/>
        <dbReference type="ChEBI" id="CHEBI:83834"/>
        <dbReference type="EC" id="5.2.1.8"/>
    </reaction>
</comment>
<evidence type="ECO:0000256" key="10">
    <source>
        <dbReference type="ARBA" id="ARBA00023110"/>
    </source>
</evidence>
<keyword evidence="10 13" id="KW-0697">Rotamase</keyword>
<comment type="caution">
    <text evidence="15">The sequence shown here is derived from an EMBL/GenBank/DDBJ whole genome shotgun (WGS) entry which is preliminary data.</text>
</comment>
<gene>
    <name evidence="15" type="ORF">P7K49_027141</name>
</gene>
<keyword evidence="7" id="KW-0053">Apoptosis</keyword>
<dbReference type="Pfam" id="PF00160">
    <property type="entry name" value="Pro_isomerase"/>
    <property type="match status" value="1"/>
</dbReference>
<evidence type="ECO:0000256" key="8">
    <source>
        <dbReference type="ARBA" id="ARBA00022843"/>
    </source>
</evidence>
<dbReference type="SUPFAM" id="SSF50891">
    <property type="entry name" value="Cyclophilin-like"/>
    <property type="match status" value="1"/>
</dbReference>
<dbReference type="Gene3D" id="2.40.100.10">
    <property type="entry name" value="Cyclophilin-like"/>
    <property type="match status" value="1"/>
</dbReference>